<proteinExistence type="predicted"/>
<accession>A0A0E1W744</accession>
<dbReference type="AlphaFoldDB" id="A0A0E1W744"/>
<protein>
    <submittedName>
        <fullName evidence="1">Uncharacterized protein</fullName>
    </submittedName>
</protein>
<evidence type="ECO:0000313" key="2">
    <source>
        <dbReference type="Proteomes" id="UP000001812"/>
    </source>
</evidence>
<reference evidence="2" key="1">
    <citation type="submission" date="2007-08" db="EMBL/GenBank/DDBJ databases">
        <title>Annotation of Burkholderia pseudomallei 1710a.</title>
        <authorList>
            <person name="Harkins D.M."/>
            <person name="DeShazer D."/>
            <person name="Woods D.E."/>
            <person name="Brinkac L.M."/>
            <person name="Brown K.A."/>
            <person name="Hung G.C."/>
            <person name="Tuanyok A."/>
            <person name="Zhang B."/>
            <person name="Nierman W.C."/>
        </authorList>
    </citation>
    <scope>NUCLEOTIDE SEQUENCE [LARGE SCALE GENOMIC DNA]</scope>
    <source>
        <strain evidence="2">1710a</strain>
    </source>
</reference>
<sequence>MQILIVLSCFLHSTPLTIAFGADFPQAVESGFESRFSRAKRADRIRSQSIKSGI</sequence>
<gene>
    <name evidence="1" type="ORF">BURPS1710A_2439</name>
</gene>
<dbReference type="Proteomes" id="UP000001812">
    <property type="component" value="Chromosome I"/>
</dbReference>
<dbReference type="EMBL" id="CM000832">
    <property type="protein sequence ID" value="EET08121.1"/>
    <property type="molecule type" value="Genomic_DNA"/>
</dbReference>
<name>A0A0E1W744_BURPE</name>
<reference evidence="1 2" key="2">
    <citation type="submission" date="2009-05" db="EMBL/GenBank/DDBJ databases">
        <authorList>
            <person name="Harkins D.M."/>
            <person name="DeShazer D."/>
            <person name="Woods D.E."/>
            <person name="Brinkac L.M."/>
            <person name="Brown K.A."/>
            <person name="Hung G.C."/>
            <person name="Tuanyok A."/>
            <person name="Zhang B."/>
            <person name="Nierman W.C."/>
        </authorList>
    </citation>
    <scope>NUCLEOTIDE SEQUENCE [LARGE SCALE GENOMIC DNA]</scope>
    <source>
        <strain evidence="1 2">1710a</strain>
    </source>
</reference>
<organism evidence="1 2">
    <name type="scientific">Burkholderia pseudomallei 1710a</name>
    <dbReference type="NCBI Taxonomy" id="320371"/>
    <lineage>
        <taxon>Bacteria</taxon>
        <taxon>Pseudomonadati</taxon>
        <taxon>Pseudomonadota</taxon>
        <taxon>Betaproteobacteria</taxon>
        <taxon>Burkholderiales</taxon>
        <taxon>Burkholderiaceae</taxon>
        <taxon>Burkholderia</taxon>
        <taxon>pseudomallei group</taxon>
    </lineage>
</organism>
<dbReference type="HOGENOM" id="CLU_3041215_0_0_4"/>
<evidence type="ECO:0000313" key="1">
    <source>
        <dbReference type="EMBL" id="EET08121.1"/>
    </source>
</evidence>